<dbReference type="InterPro" id="IPR021109">
    <property type="entry name" value="Peptidase_aspartic_dom_sf"/>
</dbReference>
<keyword evidence="2" id="KW-0378">Hydrolase</keyword>
<organism evidence="2 3">
    <name type="scientific">Mucilaginibacter myungsuensis</name>
    <dbReference type="NCBI Taxonomy" id="649104"/>
    <lineage>
        <taxon>Bacteria</taxon>
        <taxon>Pseudomonadati</taxon>
        <taxon>Bacteroidota</taxon>
        <taxon>Sphingobacteriia</taxon>
        <taxon>Sphingobacteriales</taxon>
        <taxon>Sphingobacteriaceae</taxon>
        <taxon>Mucilaginibacter</taxon>
    </lineage>
</organism>
<evidence type="ECO:0000313" key="2">
    <source>
        <dbReference type="EMBL" id="MBE9661330.1"/>
    </source>
</evidence>
<dbReference type="GO" id="GO:0006508">
    <property type="term" value="P:proteolysis"/>
    <property type="evidence" value="ECO:0007669"/>
    <property type="project" value="UniProtKB-KW"/>
</dbReference>
<name>A0A929KVQ2_9SPHI</name>
<dbReference type="GO" id="GO:0008233">
    <property type="term" value="F:peptidase activity"/>
    <property type="evidence" value="ECO:0007669"/>
    <property type="project" value="UniProtKB-KW"/>
</dbReference>
<reference evidence="2" key="1">
    <citation type="submission" date="2020-10" db="EMBL/GenBank/DDBJ databases">
        <title>Mucilaginibacter mali sp. nov., isolated from rhizosphere soil of apple orchard.</title>
        <authorList>
            <person name="Lee J.-S."/>
            <person name="Kim H.S."/>
            <person name="Kim J.-S."/>
        </authorList>
    </citation>
    <scope>NUCLEOTIDE SEQUENCE</scope>
    <source>
        <strain evidence="2">KCTC 22746</strain>
    </source>
</reference>
<dbReference type="RefSeq" id="WP_194110526.1">
    <property type="nucleotide sequence ID" value="NZ_JADFFL010000002.1"/>
</dbReference>
<comment type="caution">
    <text evidence="2">The sequence shown here is derived from an EMBL/GenBank/DDBJ whole genome shotgun (WGS) entry which is preliminary data.</text>
</comment>
<feature type="chain" id="PRO_5037437962" evidence="1">
    <location>
        <begin position="19"/>
        <end position="387"/>
    </location>
</feature>
<keyword evidence="3" id="KW-1185">Reference proteome</keyword>
<evidence type="ECO:0000256" key="1">
    <source>
        <dbReference type="SAM" id="SignalP"/>
    </source>
</evidence>
<evidence type="ECO:0000313" key="3">
    <source>
        <dbReference type="Proteomes" id="UP000622475"/>
    </source>
</evidence>
<accession>A0A929KVQ2</accession>
<sequence>MKYFLLSISTLIGATAFAQTKLSVIRATSKSVAINDGGYLDKEAWTLSPGARSDVYTAERTRQTKWVTFYTNIDSIRIKVKPGSKTDFVILLNGKDSCFTRVISAIPEREQVSLTKADTIPFTLMANNAIAVKGIIDGKDTINLHFDASSFDFHLTKDAILNKTHLLADKTTPNYNRLNKAVTLTTGTITRNNPPLLATGLTAHGMDGRLGWNLFEGKTLNLNYDTGLMIISARPPKNVKGYTKVKMGFARSYPYISGEFVINGKKYKGNFLMDTGSDQAVFLDGGWAKRTGFPTDSLKLIRTTSVSDPRGVKYESKMVSAHSFVLAGSTFANVPTLVMGTKNPLDIEMNYLGNDLLKRFHLIFDFKNDYLYLKPNRLMEERFKENS</sequence>
<protein>
    <submittedName>
        <fullName evidence="2">Aspartyl protease family protein</fullName>
    </submittedName>
</protein>
<dbReference type="Gene3D" id="2.40.70.10">
    <property type="entry name" value="Acid Proteases"/>
    <property type="match status" value="1"/>
</dbReference>
<dbReference type="Pfam" id="PF13650">
    <property type="entry name" value="Asp_protease_2"/>
    <property type="match status" value="1"/>
</dbReference>
<dbReference type="Proteomes" id="UP000622475">
    <property type="component" value="Unassembled WGS sequence"/>
</dbReference>
<dbReference type="EMBL" id="JADFFL010000002">
    <property type="protein sequence ID" value="MBE9661330.1"/>
    <property type="molecule type" value="Genomic_DNA"/>
</dbReference>
<proteinExistence type="predicted"/>
<gene>
    <name evidence="2" type="ORF">IRJ16_05500</name>
</gene>
<dbReference type="AlphaFoldDB" id="A0A929KVQ2"/>
<feature type="signal peptide" evidence="1">
    <location>
        <begin position="1"/>
        <end position="18"/>
    </location>
</feature>
<keyword evidence="2" id="KW-0645">Protease</keyword>
<keyword evidence="1" id="KW-0732">Signal</keyword>